<protein>
    <submittedName>
        <fullName evidence="2">2264_t:CDS:1</fullName>
    </submittedName>
</protein>
<accession>A0A9N9CK49</accession>
<dbReference type="Proteomes" id="UP000789831">
    <property type="component" value="Unassembled WGS sequence"/>
</dbReference>
<keyword evidence="3" id="KW-1185">Reference proteome</keyword>
<comment type="caution">
    <text evidence="2">The sequence shown here is derived from an EMBL/GenBank/DDBJ whole genome shotgun (WGS) entry which is preliminary data.</text>
</comment>
<dbReference type="EMBL" id="CAJVPL010002202">
    <property type="protein sequence ID" value="CAG8602825.1"/>
    <property type="molecule type" value="Genomic_DNA"/>
</dbReference>
<feature type="region of interest" description="Disordered" evidence="1">
    <location>
        <begin position="69"/>
        <end position="111"/>
    </location>
</feature>
<feature type="compositionally biased region" description="Basic and acidic residues" evidence="1">
    <location>
        <begin position="102"/>
        <end position="111"/>
    </location>
</feature>
<reference evidence="2" key="1">
    <citation type="submission" date="2021-06" db="EMBL/GenBank/DDBJ databases">
        <authorList>
            <person name="Kallberg Y."/>
            <person name="Tangrot J."/>
            <person name="Rosling A."/>
        </authorList>
    </citation>
    <scope>NUCLEOTIDE SEQUENCE</scope>
    <source>
        <strain evidence="2">MT106</strain>
    </source>
</reference>
<evidence type="ECO:0000256" key="1">
    <source>
        <dbReference type="SAM" id="MobiDB-lite"/>
    </source>
</evidence>
<evidence type="ECO:0000313" key="2">
    <source>
        <dbReference type="EMBL" id="CAG8602825.1"/>
    </source>
</evidence>
<evidence type="ECO:0000313" key="3">
    <source>
        <dbReference type="Proteomes" id="UP000789831"/>
    </source>
</evidence>
<dbReference type="OrthoDB" id="2425717at2759"/>
<name>A0A9N9CK49_9GLOM</name>
<gene>
    <name evidence="2" type="ORF">AGERDE_LOCUS9189</name>
</gene>
<proteinExistence type="predicted"/>
<dbReference type="AlphaFoldDB" id="A0A9N9CK49"/>
<organism evidence="2 3">
    <name type="scientific">Ambispora gerdemannii</name>
    <dbReference type="NCBI Taxonomy" id="144530"/>
    <lineage>
        <taxon>Eukaryota</taxon>
        <taxon>Fungi</taxon>
        <taxon>Fungi incertae sedis</taxon>
        <taxon>Mucoromycota</taxon>
        <taxon>Glomeromycotina</taxon>
        <taxon>Glomeromycetes</taxon>
        <taxon>Archaeosporales</taxon>
        <taxon>Ambisporaceae</taxon>
        <taxon>Ambispora</taxon>
    </lineage>
</organism>
<sequence>MNTPFLKTYYRRNAHYLSREQIEEIRRLKNKVPIYKVIGDYHICKERVLDIWNNCERLQQGGNYRHTLETPIDTSNKQVKKKKSRPKLVQISDSPDVINKGDTSKDPIKNEITEDSHKVAILPTEESSSEDVLDLFKRTNSDIEKIRESGRALIRS</sequence>